<comment type="caution">
    <text evidence="5">The sequence shown here is derived from an EMBL/GenBank/DDBJ whole genome shotgun (WGS) entry which is preliminary data.</text>
</comment>
<dbReference type="PANTHER" id="PTHR43537:SF24">
    <property type="entry name" value="GLUCONATE OPERON TRANSCRIPTIONAL REPRESSOR"/>
    <property type="match status" value="1"/>
</dbReference>
<dbReference type="PRINTS" id="PR00033">
    <property type="entry name" value="HTHASNC"/>
</dbReference>
<evidence type="ECO:0000313" key="5">
    <source>
        <dbReference type="EMBL" id="GAA2048565.1"/>
    </source>
</evidence>
<dbReference type="PANTHER" id="PTHR43537">
    <property type="entry name" value="TRANSCRIPTIONAL REGULATOR, GNTR FAMILY"/>
    <property type="match status" value="1"/>
</dbReference>
<dbReference type="InterPro" id="IPR000485">
    <property type="entry name" value="AsnC-type_HTH_dom"/>
</dbReference>
<dbReference type="CDD" id="cd07377">
    <property type="entry name" value="WHTH_GntR"/>
    <property type="match status" value="1"/>
</dbReference>
<dbReference type="Proteomes" id="UP001500751">
    <property type="component" value="Unassembled WGS sequence"/>
</dbReference>
<dbReference type="InterPro" id="IPR011711">
    <property type="entry name" value="GntR_C"/>
</dbReference>
<keyword evidence="1" id="KW-0805">Transcription regulation</keyword>
<evidence type="ECO:0000313" key="6">
    <source>
        <dbReference type="Proteomes" id="UP001500751"/>
    </source>
</evidence>
<evidence type="ECO:0000256" key="3">
    <source>
        <dbReference type="ARBA" id="ARBA00023163"/>
    </source>
</evidence>
<dbReference type="SMART" id="SM00345">
    <property type="entry name" value="HTH_GNTR"/>
    <property type="match status" value="1"/>
</dbReference>
<dbReference type="EMBL" id="BAAAQN010000045">
    <property type="protein sequence ID" value="GAA2048565.1"/>
    <property type="molecule type" value="Genomic_DNA"/>
</dbReference>
<dbReference type="Pfam" id="PF07729">
    <property type="entry name" value="FCD"/>
    <property type="match status" value="1"/>
</dbReference>
<keyword evidence="3" id="KW-0804">Transcription</keyword>
<dbReference type="Gene3D" id="1.10.10.10">
    <property type="entry name" value="Winged helix-like DNA-binding domain superfamily/Winged helix DNA-binding domain"/>
    <property type="match status" value="1"/>
</dbReference>
<name>A0ABP5GNJ1_9ACTN</name>
<feature type="domain" description="HTH gntR-type" evidence="4">
    <location>
        <begin position="17"/>
        <end position="84"/>
    </location>
</feature>
<dbReference type="RefSeq" id="WP_344669294.1">
    <property type="nucleotide sequence ID" value="NZ_BAAAQN010000045.1"/>
</dbReference>
<proteinExistence type="predicted"/>
<reference evidence="6" key="1">
    <citation type="journal article" date="2019" name="Int. J. Syst. Evol. Microbiol.">
        <title>The Global Catalogue of Microorganisms (GCM) 10K type strain sequencing project: providing services to taxonomists for standard genome sequencing and annotation.</title>
        <authorList>
            <consortium name="The Broad Institute Genomics Platform"/>
            <consortium name="The Broad Institute Genome Sequencing Center for Infectious Disease"/>
            <person name="Wu L."/>
            <person name="Ma J."/>
        </authorList>
    </citation>
    <scope>NUCLEOTIDE SEQUENCE [LARGE SCALE GENOMIC DNA]</scope>
    <source>
        <strain evidence="6">JCM 16014</strain>
    </source>
</reference>
<dbReference type="Gene3D" id="1.20.120.530">
    <property type="entry name" value="GntR ligand-binding domain-like"/>
    <property type="match status" value="1"/>
</dbReference>
<keyword evidence="6" id="KW-1185">Reference proteome</keyword>
<sequence>MAGTTAARGTASKRAGGSKHELAYEMIKSRIVDGTYVPGYRLVLEQLAREFGVSPVPVREAVRRLEAEGYVEFIHNVGARVAHIDTETYGQAMQALALLEGYATALAAPRMRKSDLKNARDVNRRMADALSGFDPATFTELNHRFHEVFLDRCPNTYIRSLAAGEWARLDLVRRSSFAFVPGRARASVAEHDHILDLVEAGADAQDIELAARRHKLGTLQAVIEHTHAETGTEG</sequence>
<dbReference type="InterPro" id="IPR008920">
    <property type="entry name" value="TF_FadR/GntR_C"/>
</dbReference>
<accession>A0ABP5GNJ1</accession>
<dbReference type="PROSITE" id="PS50949">
    <property type="entry name" value="HTH_GNTR"/>
    <property type="match status" value="1"/>
</dbReference>
<dbReference type="InterPro" id="IPR036390">
    <property type="entry name" value="WH_DNA-bd_sf"/>
</dbReference>
<dbReference type="InterPro" id="IPR036388">
    <property type="entry name" value="WH-like_DNA-bd_sf"/>
</dbReference>
<organism evidence="5 6">
    <name type="scientific">Catenulispora yoronensis</name>
    <dbReference type="NCBI Taxonomy" id="450799"/>
    <lineage>
        <taxon>Bacteria</taxon>
        <taxon>Bacillati</taxon>
        <taxon>Actinomycetota</taxon>
        <taxon>Actinomycetes</taxon>
        <taxon>Catenulisporales</taxon>
        <taxon>Catenulisporaceae</taxon>
        <taxon>Catenulispora</taxon>
    </lineage>
</organism>
<protein>
    <submittedName>
        <fullName evidence="5">GntR family transcriptional regulator</fullName>
    </submittedName>
</protein>
<dbReference type="Pfam" id="PF00392">
    <property type="entry name" value="GntR"/>
    <property type="match status" value="1"/>
</dbReference>
<dbReference type="SMART" id="SM00895">
    <property type="entry name" value="FCD"/>
    <property type="match status" value="1"/>
</dbReference>
<evidence type="ECO:0000259" key="4">
    <source>
        <dbReference type="PROSITE" id="PS50949"/>
    </source>
</evidence>
<dbReference type="InterPro" id="IPR000524">
    <property type="entry name" value="Tscrpt_reg_HTH_GntR"/>
</dbReference>
<dbReference type="SUPFAM" id="SSF46785">
    <property type="entry name" value="Winged helix' DNA-binding domain"/>
    <property type="match status" value="1"/>
</dbReference>
<evidence type="ECO:0000256" key="1">
    <source>
        <dbReference type="ARBA" id="ARBA00023015"/>
    </source>
</evidence>
<gene>
    <name evidence="5" type="ORF">GCM10009839_62760</name>
</gene>
<dbReference type="SUPFAM" id="SSF48008">
    <property type="entry name" value="GntR ligand-binding domain-like"/>
    <property type="match status" value="1"/>
</dbReference>
<evidence type="ECO:0000256" key="2">
    <source>
        <dbReference type="ARBA" id="ARBA00023125"/>
    </source>
</evidence>
<keyword evidence="2" id="KW-0238">DNA-binding</keyword>